<evidence type="ECO:0000313" key="3">
    <source>
        <dbReference type="Proteomes" id="UP000028123"/>
    </source>
</evidence>
<dbReference type="RefSeq" id="WP_036689157.1">
    <property type="nucleotide sequence ID" value="NZ_JNVM01000024.1"/>
</dbReference>
<organism evidence="2 3">
    <name type="scientific">Paenibacillus tyrfis</name>
    <dbReference type="NCBI Taxonomy" id="1501230"/>
    <lineage>
        <taxon>Bacteria</taxon>
        <taxon>Bacillati</taxon>
        <taxon>Bacillota</taxon>
        <taxon>Bacilli</taxon>
        <taxon>Bacillales</taxon>
        <taxon>Paenibacillaceae</taxon>
        <taxon>Paenibacillus</taxon>
    </lineage>
</organism>
<dbReference type="AlphaFoldDB" id="A0A081NXH6"/>
<gene>
    <name evidence="2" type="ORF">ET33_17400</name>
</gene>
<dbReference type="EMBL" id="JNVM01000024">
    <property type="protein sequence ID" value="KEQ23149.1"/>
    <property type="molecule type" value="Genomic_DNA"/>
</dbReference>
<dbReference type="Pfam" id="PF11127">
    <property type="entry name" value="YgaP-like_TM"/>
    <property type="match status" value="1"/>
</dbReference>
<feature type="domain" description="Inner membrane protein YgaP-like transmembrane" evidence="1">
    <location>
        <begin position="1"/>
        <end position="60"/>
    </location>
</feature>
<dbReference type="Proteomes" id="UP000028123">
    <property type="component" value="Unassembled WGS sequence"/>
</dbReference>
<evidence type="ECO:0000259" key="1">
    <source>
        <dbReference type="Pfam" id="PF11127"/>
    </source>
</evidence>
<sequence length="64" mass="7081">MNCNVGKTEQVFRISIGVTIVLMGLYYKNWWGIIGLAPIITGATRYCPANALLGIQNCQVENIH</sequence>
<dbReference type="InterPro" id="IPR021309">
    <property type="entry name" value="YgaP-like_TM"/>
</dbReference>
<protein>
    <submittedName>
        <fullName evidence="2">Membrane protein</fullName>
    </submittedName>
</protein>
<reference evidence="2 3" key="1">
    <citation type="submission" date="2014-06" db="EMBL/GenBank/DDBJ databases">
        <title>Draft genome sequence of Paenibacillus sp. MSt1.</title>
        <authorList>
            <person name="Aw Y.K."/>
            <person name="Ong K.S."/>
            <person name="Gan H.M."/>
            <person name="Lee S.M."/>
        </authorList>
    </citation>
    <scope>NUCLEOTIDE SEQUENCE [LARGE SCALE GENOMIC DNA]</scope>
    <source>
        <strain evidence="2 3">MSt1</strain>
    </source>
</reference>
<accession>A0A081NXH6</accession>
<dbReference type="eggNOG" id="ENOG5032J2G">
    <property type="taxonomic scope" value="Bacteria"/>
</dbReference>
<proteinExistence type="predicted"/>
<dbReference type="OrthoDB" id="5405951at2"/>
<comment type="caution">
    <text evidence="2">The sequence shown here is derived from an EMBL/GenBank/DDBJ whole genome shotgun (WGS) entry which is preliminary data.</text>
</comment>
<name>A0A081NXH6_9BACL</name>
<keyword evidence="3" id="KW-1185">Reference proteome</keyword>
<evidence type="ECO:0000313" key="2">
    <source>
        <dbReference type="EMBL" id="KEQ23149.1"/>
    </source>
</evidence>